<keyword evidence="2" id="KW-0238">DNA-binding</keyword>
<geneLocation type="plasmid" evidence="5 6">
    <name>unnamed</name>
</geneLocation>
<evidence type="ECO:0000313" key="5">
    <source>
        <dbReference type="EMBL" id="ARS38086.1"/>
    </source>
</evidence>
<dbReference type="InterPro" id="IPR009057">
    <property type="entry name" value="Homeodomain-like_sf"/>
</dbReference>
<dbReference type="InterPro" id="IPR018060">
    <property type="entry name" value="HTH_AraC"/>
</dbReference>
<evidence type="ECO:0000256" key="3">
    <source>
        <dbReference type="ARBA" id="ARBA00023163"/>
    </source>
</evidence>
<evidence type="ECO:0000259" key="4">
    <source>
        <dbReference type="PROSITE" id="PS01124"/>
    </source>
</evidence>
<keyword evidence="6" id="KW-1185">Reference proteome</keyword>
<dbReference type="PROSITE" id="PS01124">
    <property type="entry name" value="HTH_ARAC_FAMILY_2"/>
    <property type="match status" value="1"/>
</dbReference>
<dbReference type="SUPFAM" id="SSF46689">
    <property type="entry name" value="Homeodomain-like"/>
    <property type="match status" value="1"/>
</dbReference>
<dbReference type="OrthoDB" id="952277at2"/>
<organism evidence="5 6">
    <name type="scientific">Pontibacter actiniarum</name>
    <dbReference type="NCBI Taxonomy" id="323450"/>
    <lineage>
        <taxon>Bacteria</taxon>
        <taxon>Pseudomonadati</taxon>
        <taxon>Bacteroidota</taxon>
        <taxon>Cytophagia</taxon>
        <taxon>Cytophagales</taxon>
        <taxon>Hymenobacteraceae</taxon>
        <taxon>Pontibacter</taxon>
    </lineage>
</organism>
<proteinExistence type="predicted"/>
<dbReference type="EMBL" id="CP021236">
    <property type="protein sequence ID" value="ARS38086.1"/>
    <property type="molecule type" value="Genomic_DNA"/>
</dbReference>
<dbReference type="PANTHER" id="PTHR43280:SF2">
    <property type="entry name" value="HTH-TYPE TRANSCRIPTIONAL REGULATOR EXSA"/>
    <property type="match status" value="1"/>
</dbReference>
<dbReference type="SMART" id="SM00342">
    <property type="entry name" value="HTH_ARAC"/>
    <property type="match status" value="1"/>
</dbReference>
<dbReference type="RefSeq" id="WP_025603840.1">
    <property type="nucleotide sequence ID" value="NZ_CP021236.1"/>
</dbReference>
<keyword evidence="3" id="KW-0804">Transcription</keyword>
<dbReference type="GO" id="GO:0003700">
    <property type="term" value="F:DNA-binding transcription factor activity"/>
    <property type="evidence" value="ECO:0007669"/>
    <property type="project" value="InterPro"/>
</dbReference>
<reference evidence="6" key="1">
    <citation type="submission" date="2017-05" db="EMBL/GenBank/DDBJ databases">
        <authorList>
            <person name="Ray J."/>
            <person name="Price M."/>
            <person name="Deutschbauer A."/>
        </authorList>
    </citation>
    <scope>NUCLEOTIDE SEQUENCE [LARGE SCALE GENOMIC DNA]</scope>
    <source>
        <strain evidence="6">DSM 19842</strain>
        <plasmid evidence="6">unnamed</plasmid>
    </source>
</reference>
<gene>
    <name evidence="5" type="ORF">CA264_21300</name>
</gene>
<dbReference type="PANTHER" id="PTHR43280">
    <property type="entry name" value="ARAC-FAMILY TRANSCRIPTIONAL REGULATOR"/>
    <property type="match status" value="1"/>
</dbReference>
<accession>A0A1X9YYR2</accession>
<sequence length="187" mass="21229">MKGTTFQIKNMVCPRCITVISSELDALGVQYEIDRLGEITLFDPDQVDMAAVKQVLAKHDFELIQDKDEQLVEQVKLAVLDLVQGNVVTNLRNSDYIAERVGQSYSALSKTFSRRENVTIEKYIILQKIEKVKELLEYGELNLSEIARKLGYSSVHHLSNQFKSVTGLTVNQYKESEDRERSSLGKA</sequence>
<name>A0A1X9YYR2_9BACT</name>
<dbReference type="STRING" id="709015.GCA_000472485_00068"/>
<dbReference type="KEGG" id="pact:CA264_21300"/>
<dbReference type="AlphaFoldDB" id="A0A1X9YYR2"/>
<protein>
    <recommendedName>
        <fullName evidence="4">HTH araC/xylS-type domain-containing protein</fullName>
    </recommendedName>
</protein>
<dbReference type="Proteomes" id="UP000266292">
    <property type="component" value="Plasmid unnamed"/>
</dbReference>
<evidence type="ECO:0000256" key="2">
    <source>
        <dbReference type="ARBA" id="ARBA00023125"/>
    </source>
</evidence>
<dbReference type="GO" id="GO:0043565">
    <property type="term" value="F:sequence-specific DNA binding"/>
    <property type="evidence" value="ECO:0007669"/>
    <property type="project" value="InterPro"/>
</dbReference>
<dbReference type="Pfam" id="PF12833">
    <property type="entry name" value="HTH_18"/>
    <property type="match status" value="1"/>
</dbReference>
<feature type="domain" description="HTH araC/xylS-type" evidence="4">
    <location>
        <begin position="77"/>
        <end position="176"/>
    </location>
</feature>
<keyword evidence="5" id="KW-0614">Plasmid</keyword>
<evidence type="ECO:0000313" key="6">
    <source>
        <dbReference type="Proteomes" id="UP000266292"/>
    </source>
</evidence>
<evidence type="ECO:0000256" key="1">
    <source>
        <dbReference type="ARBA" id="ARBA00023015"/>
    </source>
</evidence>
<keyword evidence="1" id="KW-0805">Transcription regulation</keyword>
<dbReference type="Gene3D" id="1.10.10.60">
    <property type="entry name" value="Homeodomain-like"/>
    <property type="match status" value="1"/>
</dbReference>